<dbReference type="VEuPathDB" id="VectorBase:RPRC013885"/>
<evidence type="ECO:0000256" key="5">
    <source>
        <dbReference type="ARBA" id="ARBA00022824"/>
    </source>
</evidence>
<feature type="transmembrane region" description="Helical" evidence="8">
    <location>
        <begin position="131"/>
        <end position="154"/>
    </location>
</feature>
<feature type="transmembrane region" description="Helical" evidence="8">
    <location>
        <begin position="84"/>
        <end position="111"/>
    </location>
</feature>
<dbReference type="eggNOG" id="KOG3144">
    <property type="taxonomic scope" value="Eukaryota"/>
</dbReference>
<dbReference type="GO" id="GO:0005789">
    <property type="term" value="C:endoplasmic reticulum membrane"/>
    <property type="evidence" value="ECO:0007669"/>
    <property type="project" value="UniProtKB-SubCell"/>
</dbReference>
<dbReference type="Pfam" id="PF06699">
    <property type="entry name" value="PIG-F"/>
    <property type="match status" value="1"/>
</dbReference>
<comment type="subcellular location">
    <subcellularLocation>
        <location evidence="1">Endoplasmic reticulum membrane</location>
        <topology evidence="1">Multi-pass membrane protein</topology>
    </subcellularLocation>
</comment>
<evidence type="ECO:0000256" key="8">
    <source>
        <dbReference type="SAM" id="Phobius"/>
    </source>
</evidence>
<keyword evidence="9" id="KW-0808">Transferase</keyword>
<accession>R4FKV2</accession>
<keyword evidence="5" id="KW-0256">Endoplasmic reticulum</keyword>
<dbReference type="AlphaFoldDB" id="R4FKV2"/>
<dbReference type="RefSeq" id="XP_073990056.1">
    <property type="nucleotide sequence ID" value="XM_074133955.1"/>
</dbReference>
<feature type="transmembrane region" description="Helical" evidence="8">
    <location>
        <begin position="205"/>
        <end position="224"/>
    </location>
</feature>
<feature type="transmembrane region" description="Helical" evidence="8">
    <location>
        <begin position="12"/>
        <end position="33"/>
    </location>
</feature>
<dbReference type="FunCoup" id="R4FKV2">
    <property type="interactions" value="13"/>
</dbReference>
<dbReference type="InParanoid" id="R4FKV2"/>
<dbReference type="EnsemblMetazoa" id="RPRC013885-RA">
    <property type="protein sequence ID" value="RPRC013885-PA"/>
    <property type="gene ID" value="RPRC013885"/>
</dbReference>
<protein>
    <submittedName>
        <fullName evidence="9 10">Putative ethanolamine-p-transferase gpi11/pig-f</fullName>
    </submittedName>
</protein>
<organism evidence="9">
    <name type="scientific">Rhodnius prolixus</name>
    <name type="common">Triatomid bug</name>
    <dbReference type="NCBI Taxonomy" id="13249"/>
    <lineage>
        <taxon>Eukaryota</taxon>
        <taxon>Metazoa</taxon>
        <taxon>Ecdysozoa</taxon>
        <taxon>Arthropoda</taxon>
        <taxon>Hexapoda</taxon>
        <taxon>Insecta</taxon>
        <taxon>Pterygota</taxon>
        <taxon>Neoptera</taxon>
        <taxon>Paraneoptera</taxon>
        <taxon>Hemiptera</taxon>
        <taxon>Heteroptera</taxon>
        <taxon>Panheteroptera</taxon>
        <taxon>Cimicomorpha</taxon>
        <taxon>Reduviidae</taxon>
        <taxon>Triatominae</taxon>
        <taxon>Rhodnius</taxon>
    </lineage>
</organism>
<reference evidence="9" key="1">
    <citation type="submission" date="2013-04" db="EMBL/GenBank/DDBJ databases">
        <title>An insight into the transcriptome of the digestive tract of the blood sucking bug, Rhodnius prolixus.</title>
        <authorList>
            <person name="Ribeiro J.M.C."/>
            <person name="Genta F.A."/>
            <person name="Sorgine M.H.F."/>
            <person name="Paiva-Silva G.O."/>
            <person name="Majerowicz D."/>
            <person name="Medeiros M."/>
            <person name="Koerich L."/>
            <person name="Terra W.R."/>
            <person name="Ferreira C."/>
            <person name="Pimentel A.C."/>
            <person name="Bisch P.M."/>
            <person name="Diniz M.M.P."/>
            <person name="Nascimento R."/>
            <person name="Salmon D."/>
            <person name="Silber A.M."/>
            <person name="Alves M."/>
            <person name="Oliveira M.F."/>
            <person name="Gondim K.C."/>
            <person name="Silva Neto M.A.C."/>
            <person name="Atella G.C."/>
            <person name="Araujo H."/>
            <person name="Dias F.S."/>
            <person name="Polycarpo C.R."/>
            <person name="Fampa P."/>
            <person name="Melo A.C."/>
            <person name="Tanaka A.S."/>
            <person name="Balczun C."/>
            <person name="Oliveira J.H.M."/>
            <person name="Goncalves R."/>
            <person name="Lazoski C."/>
            <person name="Pereira M.A."/>
            <person name="Rivera-Pomar R."/>
            <person name="Diambra L."/>
            <person name="Schaub G.A."/>
            <person name="Garcia E.S."/>
            <person name="Azambuja P."/>
            <person name="Braz G.R.C."/>
            <person name="Oliveira P.L."/>
        </authorList>
    </citation>
    <scope>NUCLEOTIDE SEQUENCE</scope>
</reference>
<reference evidence="10" key="3">
    <citation type="submission" date="2015-05" db="UniProtKB">
        <authorList>
            <consortium name="EnsemblMetazoa"/>
        </authorList>
    </citation>
    <scope>IDENTIFICATION</scope>
</reference>
<evidence type="ECO:0000256" key="3">
    <source>
        <dbReference type="ARBA" id="ARBA00022502"/>
    </source>
</evidence>
<evidence type="ECO:0000256" key="7">
    <source>
        <dbReference type="ARBA" id="ARBA00023136"/>
    </source>
</evidence>
<dbReference type="GO" id="GO:0016740">
    <property type="term" value="F:transferase activity"/>
    <property type="evidence" value="ECO:0007669"/>
    <property type="project" value="UniProtKB-KW"/>
</dbReference>
<evidence type="ECO:0000256" key="4">
    <source>
        <dbReference type="ARBA" id="ARBA00022692"/>
    </source>
</evidence>
<proteinExistence type="evidence at transcript level"/>
<reference evidence="11" key="2">
    <citation type="submission" date="2015-04" db="EMBL/GenBank/DDBJ databases">
        <authorList>
            <person name="Wilson R.K."/>
            <person name="Warren W."/>
            <person name="Dotson E."/>
            <person name="Oliveira P.L."/>
        </authorList>
    </citation>
    <scope>NUCLEOTIDE SEQUENCE</scope>
</reference>
<sequence>MLVSSEEEAIKKITIFYCALTSVSSTCLPWILLRSETHFKLGSRNIIPLFLVLSFLEIIKWCYQTIIFNNAYNFIFKKQSTFILLLNSINFSSIIQSVIVLAFSCAAFYIVSVLFGAEVFNHKEETLMFSLLLTNLTILPISVQFGSVHVANFIQRVKPNNEFDSLVFNNAYGTLLGAWFGAFVIPLDWDRPWQVWPIPCSLGALLGYSISNTLQLLQFILIYLRVYKEKFV</sequence>
<evidence type="ECO:0000313" key="9">
    <source>
        <dbReference type="EMBL" id="JAA75822.1"/>
    </source>
</evidence>
<evidence type="ECO:0000313" key="10">
    <source>
        <dbReference type="EnsemblMetazoa" id="RPRC013885-PA"/>
    </source>
</evidence>
<evidence type="ECO:0000256" key="6">
    <source>
        <dbReference type="ARBA" id="ARBA00022989"/>
    </source>
</evidence>
<dbReference type="STRING" id="13249.R4FKV2"/>
<dbReference type="GeneID" id="141457248"/>
<dbReference type="InterPro" id="IPR009580">
    <property type="entry name" value="GPI_biosynthesis_protein_Pig-F"/>
</dbReference>
<dbReference type="UniPathway" id="UPA00196"/>
<feature type="transmembrane region" description="Helical" evidence="8">
    <location>
        <begin position="166"/>
        <end position="185"/>
    </location>
</feature>
<evidence type="ECO:0000256" key="1">
    <source>
        <dbReference type="ARBA" id="ARBA00004477"/>
    </source>
</evidence>
<feature type="transmembrane region" description="Helical" evidence="8">
    <location>
        <begin position="45"/>
        <end position="63"/>
    </location>
</feature>
<evidence type="ECO:0000313" key="11">
    <source>
        <dbReference type="Proteomes" id="UP000015103"/>
    </source>
</evidence>
<dbReference type="Proteomes" id="UP000015103">
    <property type="component" value="Unassembled WGS sequence"/>
</dbReference>
<keyword evidence="4 8" id="KW-0812">Transmembrane</keyword>
<dbReference type="GO" id="GO:0006506">
    <property type="term" value="P:GPI anchor biosynthetic process"/>
    <property type="evidence" value="ECO:0007669"/>
    <property type="project" value="UniProtKB-UniPathway"/>
</dbReference>
<comment type="pathway">
    <text evidence="2">Glycolipid biosynthesis; glycosylphosphatidylinositol-anchor biosynthesis.</text>
</comment>
<keyword evidence="6 8" id="KW-1133">Transmembrane helix</keyword>
<evidence type="ECO:0000256" key="2">
    <source>
        <dbReference type="ARBA" id="ARBA00004687"/>
    </source>
</evidence>
<keyword evidence="7 8" id="KW-0472">Membrane</keyword>
<dbReference type="HOGENOM" id="CLU_102687_0_0_1"/>
<keyword evidence="3" id="KW-0337">GPI-anchor biosynthesis</keyword>
<name>R4FKV2_RHOPR</name>
<dbReference type="EMBL" id="GAHY01001688">
    <property type="protein sequence ID" value="JAA75822.1"/>
    <property type="molecule type" value="mRNA"/>
</dbReference>
<dbReference type="EMBL" id="ACPB03004427">
    <property type="status" value="NOT_ANNOTATED_CDS"/>
    <property type="molecule type" value="Genomic_DNA"/>
</dbReference>
<keyword evidence="11" id="KW-1185">Reference proteome</keyword>